<evidence type="ECO:0000313" key="4">
    <source>
        <dbReference type="Proteomes" id="UP000595703"/>
    </source>
</evidence>
<feature type="domain" description="AB hydrolase-1" evidence="2">
    <location>
        <begin position="459"/>
        <end position="576"/>
    </location>
</feature>
<organism evidence="3 4">
    <name type="scientific">Actinacidiphila reveromycinica</name>
    <dbReference type="NCBI Taxonomy" id="659352"/>
    <lineage>
        <taxon>Bacteria</taxon>
        <taxon>Bacillati</taxon>
        <taxon>Actinomycetota</taxon>
        <taxon>Actinomycetes</taxon>
        <taxon>Kitasatosporales</taxon>
        <taxon>Streptomycetaceae</taxon>
        <taxon>Actinacidiphila</taxon>
    </lineage>
</organism>
<dbReference type="Proteomes" id="UP000595703">
    <property type="component" value="Chromosome"/>
</dbReference>
<accession>A0A7U3US96</accession>
<feature type="region of interest" description="Disordered" evidence="1">
    <location>
        <begin position="491"/>
        <end position="519"/>
    </location>
</feature>
<reference evidence="3 4" key="1">
    <citation type="journal article" date="2010" name="J. Bacteriol.">
        <title>Biochemical characterization of a novel indole prenyltransferase from Streptomyces sp. SN-593.</title>
        <authorList>
            <person name="Takahashi S."/>
            <person name="Takagi H."/>
            <person name="Toyoda A."/>
            <person name="Uramoto M."/>
            <person name="Nogawa T."/>
            <person name="Ueki M."/>
            <person name="Sakaki Y."/>
            <person name="Osada H."/>
        </authorList>
    </citation>
    <scope>NUCLEOTIDE SEQUENCE [LARGE SCALE GENOMIC DNA]</scope>
    <source>
        <strain evidence="3 4">SN-593</strain>
    </source>
</reference>
<dbReference type="Pfam" id="PF00561">
    <property type="entry name" value="Abhydrolase_1"/>
    <property type="match status" value="1"/>
</dbReference>
<feature type="region of interest" description="Disordered" evidence="1">
    <location>
        <begin position="739"/>
        <end position="764"/>
    </location>
</feature>
<reference evidence="3 4" key="3">
    <citation type="journal article" date="2011" name="Nat. Chem. Biol.">
        <title>Reveromycin A biosynthesis uses RevG and RevJ for stereospecific spiroacetal formation.</title>
        <authorList>
            <person name="Takahashi S."/>
            <person name="Toyoda A."/>
            <person name="Sekiyama Y."/>
            <person name="Takagi H."/>
            <person name="Nogawa T."/>
            <person name="Uramoto M."/>
            <person name="Suzuki R."/>
            <person name="Koshino H."/>
            <person name="Kumano T."/>
            <person name="Panthee S."/>
            <person name="Dairi T."/>
            <person name="Ishikawa J."/>
            <person name="Ikeda H."/>
            <person name="Sakaki Y."/>
            <person name="Osada H."/>
        </authorList>
    </citation>
    <scope>NUCLEOTIDE SEQUENCE [LARGE SCALE GENOMIC DNA]</scope>
    <source>
        <strain evidence="3 4">SN-593</strain>
    </source>
</reference>
<dbReference type="AlphaFoldDB" id="A0A7U3US96"/>
<evidence type="ECO:0000313" key="3">
    <source>
        <dbReference type="EMBL" id="BBA99435.1"/>
    </source>
</evidence>
<dbReference type="KEGG" id="arev:RVR_6051"/>
<keyword evidence="4" id="KW-1185">Reference proteome</keyword>
<reference evidence="3 4" key="2">
    <citation type="journal article" date="2011" name="J. Antibiot.">
        <title>Furaquinocins I and J: novel polyketide isoprenoid hybrid compounds from Streptomyces reveromyceticus SN-593.</title>
        <authorList>
            <person name="Panthee S."/>
            <person name="Takahashi S."/>
            <person name="Takagi H."/>
            <person name="Nogawa T."/>
            <person name="Oowada E."/>
            <person name="Uramoto M."/>
            <person name="Osada H."/>
        </authorList>
    </citation>
    <scope>NUCLEOTIDE SEQUENCE [LARGE SCALE GENOMIC DNA]</scope>
    <source>
        <strain evidence="3 4">SN-593</strain>
    </source>
</reference>
<gene>
    <name evidence="3" type="ORF">RVR_6051</name>
</gene>
<dbReference type="SUPFAM" id="SSF53474">
    <property type="entry name" value="alpha/beta-Hydrolases"/>
    <property type="match status" value="1"/>
</dbReference>
<feature type="compositionally biased region" description="Low complexity" evidence="1">
    <location>
        <begin position="417"/>
        <end position="436"/>
    </location>
</feature>
<sequence>MLRAAVAPPTVDRGTALTVMERFGAVNHLVASLEYLARPGDRDRGGLNDWQVARGQFARWPRPARAALDAVGRPAVTRTLHVARVAAAGALLLPLPRRGRFAADLVLSASCLALYPRNHYGTDGADQAAFVVQTAATVARAAEGRPRTVDACLWFAGLQSVLSYTASGWVKASSPTWRSGRALPGVLRTASYGEERAWRLVRDHPRAAKAVCACVVALESAFPAVHLARGRAAKPLVAAAAGFHLANAGVMGLGRFLTGFCALHPAVLYVTGPRERVLPGGGVQRRDDTFPVAAGAALAAALTAGAVVRARDRRTVLRGRGDERRFVTSAGTTLVHRVTGPPDPGRPRVDPPGPLDPLFDDGTSGARAGVAAAGAVPGGAGQGAHPWPAAGGAGAVDRADGAPTPAGPADPPGTGAGAAPADALPWAGGPVADGVQGAVGGPPGAGGPSIGPAADGGTVVVLCGALADSPDRSEWLVRALARRHRVVTYHRAGQAGSTAAPRTGPHAGPDAGPDAGPGHGLDAAAADLADLVLHVAGGRPAFLVGHGVGGVIAASAATRLEGRLAGLVLVDPHHPGDVPRPDPDEGPGGTAADDPAGAPDQREVTALLDQMTVSLRLGLGQLLRDPDWLRLLPPDVRGLARAHYRDAAGWSAARGEWRALRARAAAARPGEDAVPAAAVPTCLVLCEPGGAPPDARRALQEQYARRAPHAVVHAVDASRDDVLAARTSARAVAELVTAFAAGSGGPGRDGTDQREEAADVPAQR</sequence>
<name>A0A7U3US96_9ACTN</name>
<reference evidence="3 4" key="4">
    <citation type="journal article" date="2020" name="Sci. Rep.">
        <title>beta-carboline chemical signals induce reveromycin production through a LuxR family regulator in Streptomyces sp. SN-593.</title>
        <authorList>
            <person name="Panthee S."/>
            <person name="Kito N."/>
            <person name="Hayashi T."/>
            <person name="Shimizu T."/>
            <person name="Ishikawa J."/>
            <person name="Hamamoto H."/>
            <person name="Osada H."/>
            <person name="Takahashi S."/>
        </authorList>
    </citation>
    <scope>NUCLEOTIDE SEQUENCE [LARGE SCALE GENOMIC DNA]</scope>
    <source>
        <strain evidence="3 4">SN-593</strain>
    </source>
</reference>
<evidence type="ECO:0000259" key="2">
    <source>
        <dbReference type="Pfam" id="PF00561"/>
    </source>
</evidence>
<dbReference type="Gene3D" id="3.40.50.1820">
    <property type="entry name" value="alpha/beta hydrolase"/>
    <property type="match status" value="1"/>
</dbReference>
<proteinExistence type="predicted"/>
<feature type="region of interest" description="Disordered" evidence="1">
    <location>
        <begin position="335"/>
        <end position="449"/>
    </location>
</feature>
<dbReference type="InterPro" id="IPR000073">
    <property type="entry name" value="AB_hydrolase_1"/>
</dbReference>
<protein>
    <recommendedName>
        <fullName evidence="2">AB hydrolase-1 domain-containing protein</fullName>
    </recommendedName>
</protein>
<dbReference type="GO" id="GO:0003824">
    <property type="term" value="F:catalytic activity"/>
    <property type="evidence" value="ECO:0007669"/>
    <property type="project" value="UniProtKB-ARBA"/>
</dbReference>
<feature type="compositionally biased region" description="Low complexity" evidence="1">
    <location>
        <begin position="356"/>
        <end position="375"/>
    </location>
</feature>
<feature type="compositionally biased region" description="Basic and acidic residues" evidence="1">
    <location>
        <begin position="571"/>
        <end position="583"/>
    </location>
</feature>
<feature type="compositionally biased region" description="Gly residues" evidence="1">
    <location>
        <begin position="437"/>
        <end position="449"/>
    </location>
</feature>
<dbReference type="EMBL" id="AP018365">
    <property type="protein sequence ID" value="BBA99435.1"/>
    <property type="molecule type" value="Genomic_DNA"/>
</dbReference>
<feature type="region of interest" description="Disordered" evidence="1">
    <location>
        <begin position="571"/>
        <end position="598"/>
    </location>
</feature>
<evidence type="ECO:0000256" key="1">
    <source>
        <dbReference type="SAM" id="MobiDB-lite"/>
    </source>
</evidence>
<feature type="compositionally biased region" description="Low complexity" evidence="1">
    <location>
        <begin position="504"/>
        <end position="519"/>
    </location>
</feature>
<dbReference type="InterPro" id="IPR029058">
    <property type="entry name" value="AB_hydrolase_fold"/>
</dbReference>